<accession>A0A1I3AVL6</accession>
<dbReference type="InterPro" id="IPR006286">
    <property type="entry name" value="C56_PfpI-like"/>
</dbReference>
<dbReference type="PANTHER" id="PTHR42733:SF12">
    <property type="entry name" value="PROTEINASE"/>
    <property type="match status" value="1"/>
</dbReference>
<evidence type="ECO:0000256" key="1">
    <source>
        <dbReference type="ARBA" id="ARBA00008542"/>
    </source>
</evidence>
<evidence type="ECO:0000259" key="2">
    <source>
        <dbReference type="Pfam" id="PF01965"/>
    </source>
</evidence>
<dbReference type="STRING" id="442341.SAMN04487959_105177"/>
<keyword evidence="3" id="KW-0645">Protease</keyword>
<dbReference type="AlphaFoldDB" id="A0A1I3AVL6"/>
<dbReference type="RefSeq" id="WP_092845320.1">
    <property type="nucleotide sequence ID" value="NZ_FOPY01000005.1"/>
</dbReference>
<dbReference type="GO" id="GO:0008233">
    <property type="term" value="F:peptidase activity"/>
    <property type="evidence" value="ECO:0007669"/>
    <property type="project" value="UniProtKB-KW"/>
</dbReference>
<dbReference type="CDD" id="cd03134">
    <property type="entry name" value="GATase1_PfpI_like"/>
    <property type="match status" value="1"/>
</dbReference>
<dbReference type="PANTHER" id="PTHR42733">
    <property type="entry name" value="DJ-1 PROTEIN"/>
    <property type="match status" value="1"/>
</dbReference>
<evidence type="ECO:0000313" key="3">
    <source>
        <dbReference type="EMBL" id="SFH54125.1"/>
    </source>
</evidence>
<reference evidence="3 4" key="1">
    <citation type="submission" date="2016-10" db="EMBL/GenBank/DDBJ databases">
        <authorList>
            <person name="de Groot N.N."/>
        </authorList>
    </citation>
    <scope>NUCLEOTIDE SEQUENCE [LARGE SCALE GENOMIC DNA]</scope>
    <source>
        <strain evidence="3 4">CGMCC 1.6848</strain>
    </source>
</reference>
<protein>
    <submittedName>
        <fullName evidence="3">Protease I</fullName>
    </submittedName>
</protein>
<keyword evidence="3" id="KW-0378">Hydrolase</keyword>
<dbReference type="GO" id="GO:0006508">
    <property type="term" value="P:proteolysis"/>
    <property type="evidence" value="ECO:0007669"/>
    <property type="project" value="UniProtKB-KW"/>
</dbReference>
<dbReference type="Pfam" id="PF01965">
    <property type="entry name" value="DJ-1_PfpI"/>
    <property type="match status" value="1"/>
</dbReference>
<sequence>MSQQLNGKQVAILATDGFEESELSEPRKAMQEAGATVHIVAPGKEGIRAWAKTDWGDTYDVDKSLDEANPADYHALVLPGGLFNPDNLRQDEKALTFTRHFFEAHKPVGAICHGPWVLINAGVVQGRTMTSFPSVSQDLKNAGAEWVDKEVVVDSGLVTSRTPKDLDAFCSKLVEEICEGKHTNQHA</sequence>
<dbReference type="SUPFAM" id="SSF52317">
    <property type="entry name" value="Class I glutamine amidotransferase-like"/>
    <property type="match status" value="1"/>
</dbReference>
<comment type="similarity">
    <text evidence="1">Belongs to the peptidase C56 family.</text>
</comment>
<dbReference type="Proteomes" id="UP000199040">
    <property type="component" value="Unassembled WGS sequence"/>
</dbReference>
<evidence type="ECO:0000313" key="4">
    <source>
        <dbReference type="Proteomes" id="UP000199040"/>
    </source>
</evidence>
<proteinExistence type="inferred from homology"/>
<gene>
    <name evidence="3" type="ORF">SAMN04487959_105177</name>
</gene>
<dbReference type="PROSITE" id="PS51276">
    <property type="entry name" value="PEPTIDASE_C56_PFPI"/>
    <property type="match status" value="1"/>
</dbReference>
<dbReference type="EMBL" id="FOPY01000005">
    <property type="protein sequence ID" value="SFH54125.1"/>
    <property type="molecule type" value="Genomic_DNA"/>
</dbReference>
<dbReference type="NCBIfam" id="TIGR01382">
    <property type="entry name" value="PfpI"/>
    <property type="match status" value="1"/>
</dbReference>
<dbReference type="Gene3D" id="3.40.50.880">
    <property type="match status" value="1"/>
</dbReference>
<name>A0A1I3AVL6_9GAMM</name>
<feature type="domain" description="DJ-1/PfpI" evidence="2">
    <location>
        <begin position="8"/>
        <end position="176"/>
    </location>
</feature>
<dbReference type="InterPro" id="IPR002818">
    <property type="entry name" value="DJ-1/PfpI"/>
</dbReference>
<dbReference type="InterPro" id="IPR029062">
    <property type="entry name" value="Class_I_gatase-like"/>
</dbReference>
<keyword evidence="4" id="KW-1185">Reference proteome</keyword>
<organism evidence="3 4">
    <name type="scientific">Modicisalibacter xianhensis</name>
    <dbReference type="NCBI Taxonomy" id="442341"/>
    <lineage>
        <taxon>Bacteria</taxon>
        <taxon>Pseudomonadati</taxon>
        <taxon>Pseudomonadota</taxon>
        <taxon>Gammaproteobacteria</taxon>
        <taxon>Oceanospirillales</taxon>
        <taxon>Halomonadaceae</taxon>
        <taxon>Modicisalibacter</taxon>
    </lineage>
</organism>